<dbReference type="EMBL" id="BGPR01121086">
    <property type="protein sequence ID" value="GBN20485.1"/>
    <property type="molecule type" value="Genomic_DNA"/>
</dbReference>
<evidence type="ECO:0000313" key="2">
    <source>
        <dbReference type="EMBL" id="GBN20465.1"/>
    </source>
</evidence>
<dbReference type="AlphaFoldDB" id="A0A4Y2M0B3"/>
<protein>
    <recommendedName>
        <fullName evidence="6">Transposase Tc1-like domain-containing protein</fullName>
    </recommendedName>
</protein>
<dbReference type="Proteomes" id="UP000499080">
    <property type="component" value="Unassembled WGS sequence"/>
</dbReference>
<dbReference type="PANTHER" id="PTHR47326:SF1">
    <property type="entry name" value="HTH PSQ-TYPE DOMAIN-CONTAINING PROTEIN"/>
    <property type="match status" value="1"/>
</dbReference>
<accession>A0A4Y2M0B3</accession>
<evidence type="ECO:0000313" key="1">
    <source>
        <dbReference type="EMBL" id="GBN20461.1"/>
    </source>
</evidence>
<keyword evidence="5" id="KW-1185">Reference proteome</keyword>
<dbReference type="EMBL" id="BGPR01121075">
    <property type="protein sequence ID" value="GBN20461.1"/>
    <property type="molecule type" value="Genomic_DNA"/>
</dbReference>
<sequence length="124" mass="14198">MNLSTQVLVGMARSPTKVTRCLSAQMGIRQSSVMRILLANMWHPYKLQMLQHLTKDDPDRRAEFCKWTLNKHANVPGQKLVIATVIVCRHGRETCGTYPVIVTSYDTTCKNKINISHCFHREDL</sequence>
<comment type="caution">
    <text evidence="1">The sequence shown here is derived from an EMBL/GenBank/DDBJ whole genome shotgun (WGS) entry which is preliminary data.</text>
</comment>
<name>A0A4Y2M0B3_ARAVE</name>
<evidence type="ECO:0000313" key="5">
    <source>
        <dbReference type="Proteomes" id="UP000499080"/>
    </source>
</evidence>
<proteinExistence type="predicted"/>
<dbReference type="EMBL" id="BGPR01121077">
    <property type="protein sequence ID" value="GBN20465.1"/>
    <property type="molecule type" value="Genomic_DNA"/>
</dbReference>
<evidence type="ECO:0000313" key="3">
    <source>
        <dbReference type="EMBL" id="GBN20485.1"/>
    </source>
</evidence>
<evidence type="ECO:0000313" key="4">
    <source>
        <dbReference type="EMBL" id="GBN20488.1"/>
    </source>
</evidence>
<dbReference type="EMBL" id="BGPR01121087">
    <property type="protein sequence ID" value="GBN20488.1"/>
    <property type="molecule type" value="Genomic_DNA"/>
</dbReference>
<reference evidence="1 5" key="1">
    <citation type="journal article" date="2019" name="Sci. Rep.">
        <title>Orb-weaving spider Araneus ventricosus genome elucidates the spidroin gene catalogue.</title>
        <authorList>
            <person name="Kono N."/>
            <person name="Nakamura H."/>
            <person name="Ohtoshi R."/>
            <person name="Moran D.A.P."/>
            <person name="Shinohara A."/>
            <person name="Yoshida Y."/>
            <person name="Fujiwara M."/>
            <person name="Mori M."/>
            <person name="Tomita M."/>
            <person name="Arakawa K."/>
        </authorList>
    </citation>
    <scope>NUCLEOTIDE SEQUENCE [LARGE SCALE GENOMIC DNA]</scope>
</reference>
<organism evidence="1 5">
    <name type="scientific">Araneus ventricosus</name>
    <name type="common">Orbweaver spider</name>
    <name type="synonym">Epeira ventricosa</name>
    <dbReference type="NCBI Taxonomy" id="182803"/>
    <lineage>
        <taxon>Eukaryota</taxon>
        <taxon>Metazoa</taxon>
        <taxon>Ecdysozoa</taxon>
        <taxon>Arthropoda</taxon>
        <taxon>Chelicerata</taxon>
        <taxon>Arachnida</taxon>
        <taxon>Araneae</taxon>
        <taxon>Araneomorphae</taxon>
        <taxon>Entelegynae</taxon>
        <taxon>Araneoidea</taxon>
        <taxon>Araneidae</taxon>
        <taxon>Araneus</taxon>
    </lineage>
</organism>
<dbReference type="PANTHER" id="PTHR47326">
    <property type="entry name" value="TRANSPOSABLE ELEMENT TC3 TRANSPOSASE-LIKE PROTEIN"/>
    <property type="match status" value="1"/>
</dbReference>
<evidence type="ECO:0008006" key="6">
    <source>
        <dbReference type="Google" id="ProtNLM"/>
    </source>
</evidence>
<gene>
    <name evidence="1" type="ORF">AVEN_103242_1</name>
    <name evidence="2" type="ORF">AVEN_250482_1</name>
    <name evidence="3" type="ORF">AVEN_60793_1</name>
    <name evidence="4" type="ORF">AVEN_66856_1</name>
</gene>
<dbReference type="OrthoDB" id="10066061at2759"/>